<dbReference type="PROSITE" id="PS51257">
    <property type="entry name" value="PROKAR_LIPOPROTEIN"/>
    <property type="match status" value="1"/>
</dbReference>
<feature type="chain" id="PRO_5022244908" description="Fibronectin type III domain-containing protein" evidence="1">
    <location>
        <begin position="20"/>
        <end position="232"/>
    </location>
</feature>
<dbReference type="AlphaFoldDB" id="A0A523UVZ8"/>
<dbReference type="Gene3D" id="2.60.40.10">
    <property type="entry name" value="Immunoglobulins"/>
    <property type="match status" value="1"/>
</dbReference>
<evidence type="ECO:0000313" key="3">
    <source>
        <dbReference type="Proteomes" id="UP000315525"/>
    </source>
</evidence>
<proteinExistence type="predicted"/>
<sequence>MVLKNLLLYAALVALVLTASCKEEIDTNPPESPYLRPHTAETDTLPVEVGTDAKPECQCILVEWIPNTEEDLKEYEIFRSSNPTSGFISLTIRPAGESTYTDNSVLLTKYYYYIKARDQSGNTSEPSTKVDYELTAKAVPTSPAKSDTVFTDSVRFGWTWEGGLEGAFLVKLYSDSDDSTCWMGWTNAYDTLRAYSPSLPVGDYKWRVDYIGDVTFSEDKGSESKEVPFFKR</sequence>
<dbReference type="EMBL" id="SOJN01000046">
    <property type="protein sequence ID" value="TET46722.1"/>
    <property type="molecule type" value="Genomic_DNA"/>
</dbReference>
<dbReference type="Proteomes" id="UP000315525">
    <property type="component" value="Unassembled WGS sequence"/>
</dbReference>
<evidence type="ECO:0000313" key="2">
    <source>
        <dbReference type="EMBL" id="TET46722.1"/>
    </source>
</evidence>
<dbReference type="InterPro" id="IPR013783">
    <property type="entry name" value="Ig-like_fold"/>
</dbReference>
<name>A0A523UVZ8_UNCT6</name>
<evidence type="ECO:0000256" key="1">
    <source>
        <dbReference type="SAM" id="SignalP"/>
    </source>
</evidence>
<feature type="signal peptide" evidence="1">
    <location>
        <begin position="1"/>
        <end position="19"/>
    </location>
</feature>
<accession>A0A523UVZ8</accession>
<evidence type="ECO:0008006" key="4">
    <source>
        <dbReference type="Google" id="ProtNLM"/>
    </source>
</evidence>
<keyword evidence="1" id="KW-0732">Signal</keyword>
<protein>
    <recommendedName>
        <fullName evidence="4">Fibronectin type III domain-containing protein</fullName>
    </recommendedName>
</protein>
<gene>
    <name evidence="2" type="ORF">E3J62_03730</name>
</gene>
<comment type="caution">
    <text evidence="2">The sequence shown here is derived from an EMBL/GenBank/DDBJ whole genome shotgun (WGS) entry which is preliminary data.</text>
</comment>
<organism evidence="2 3">
    <name type="scientific">candidate division TA06 bacterium</name>
    <dbReference type="NCBI Taxonomy" id="2250710"/>
    <lineage>
        <taxon>Bacteria</taxon>
        <taxon>Bacteria division TA06</taxon>
    </lineage>
</organism>
<reference evidence="2 3" key="1">
    <citation type="submission" date="2019-03" db="EMBL/GenBank/DDBJ databases">
        <title>Metabolic potential of uncultured bacteria and archaea associated with petroleum seepage in deep-sea sediments.</title>
        <authorList>
            <person name="Dong X."/>
            <person name="Hubert C."/>
        </authorList>
    </citation>
    <scope>NUCLEOTIDE SEQUENCE [LARGE SCALE GENOMIC DNA]</scope>
    <source>
        <strain evidence="2">E44_bin18</strain>
    </source>
</reference>